<gene>
    <name evidence="2" type="ORF">REJC140_02779</name>
</gene>
<keyword evidence="1" id="KW-1133">Transmembrane helix</keyword>
<reference evidence="2 3" key="1">
    <citation type="submission" date="2020-11" db="EMBL/GenBank/DDBJ databases">
        <authorList>
            <person name="Lassalle F."/>
        </authorList>
    </citation>
    <scope>NUCLEOTIDE SEQUENCE [LARGE SCALE GENOMIC DNA]</scope>
    <source>
        <strain evidence="2 3">JC140</strain>
    </source>
</reference>
<proteinExistence type="predicted"/>
<feature type="transmembrane region" description="Helical" evidence="1">
    <location>
        <begin position="173"/>
        <end position="193"/>
    </location>
</feature>
<evidence type="ECO:0000313" key="2">
    <source>
        <dbReference type="EMBL" id="CAD7030021.1"/>
    </source>
</evidence>
<accession>A0ABN7JGF9</accession>
<protein>
    <submittedName>
        <fullName evidence="2">Threonine transporter RhtB</fullName>
    </submittedName>
</protein>
<feature type="transmembrane region" description="Helical" evidence="1">
    <location>
        <begin position="44"/>
        <end position="63"/>
    </location>
</feature>
<keyword evidence="1" id="KW-0812">Transmembrane</keyword>
<keyword evidence="1" id="KW-0472">Membrane</keyword>
<dbReference type="EMBL" id="CABFWF030000008">
    <property type="protein sequence ID" value="CAD7030021.1"/>
    <property type="molecule type" value="Genomic_DNA"/>
</dbReference>
<comment type="caution">
    <text evidence="2">The sequence shown here is derived from an EMBL/GenBank/DDBJ whole genome shotgun (WGS) entry which is preliminary data.</text>
</comment>
<keyword evidence="3" id="KW-1185">Reference proteome</keyword>
<dbReference type="Proteomes" id="UP000606921">
    <property type="component" value="Unassembled WGS sequence"/>
</dbReference>
<feature type="transmembrane region" description="Helical" evidence="1">
    <location>
        <begin position="70"/>
        <end position="88"/>
    </location>
</feature>
<feature type="transmembrane region" description="Helical" evidence="1">
    <location>
        <begin position="132"/>
        <end position="152"/>
    </location>
</feature>
<sequence>MHVLSFSAAVLLLLLTPGPTNTLMMLAGYGRGWRGALTLIAAELAGYLLVIVPVLLVAAPALALYPSALVWARGVAAVWVLFLSWRLWYAANRPPAPGGDLDGLRVFLTTALNPKAPIIALVIMPQIPFVELLPWLVLFSGFVVLAANLWLIAGAQAARGAGRRLGPGIVRRLAAAGLFGFALLLASSSVHAMA</sequence>
<evidence type="ECO:0000256" key="1">
    <source>
        <dbReference type="SAM" id="Phobius"/>
    </source>
</evidence>
<name>A0ABN7JGF9_9HYPH</name>
<evidence type="ECO:0000313" key="3">
    <source>
        <dbReference type="Proteomes" id="UP000606921"/>
    </source>
</evidence>
<organism evidence="2 3">
    <name type="scientific">Pseudorhizobium endolithicum</name>
    <dbReference type="NCBI Taxonomy" id="1191678"/>
    <lineage>
        <taxon>Bacteria</taxon>
        <taxon>Pseudomonadati</taxon>
        <taxon>Pseudomonadota</taxon>
        <taxon>Alphaproteobacteria</taxon>
        <taxon>Hyphomicrobiales</taxon>
        <taxon>Rhizobiaceae</taxon>
        <taxon>Rhizobium/Agrobacterium group</taxon>
        <taxon>Pseudorhizobium</taxon>
    </lineage>
</organism>
<dbReference type="RefSeq" id="WP_142591995.1">
    <property type="nucleotide sequence ID" value="NZ_CABFWF030000008.1"/>
</dbReference>